<sequence length="91" mass="9577">MPHWNPLPQSRQEIRWEYMDAVPLGDGADAVDFGASVQAVTTIAAAASTETVRNLFTPLPFSSPLGSLAAYAGVAPFSLLSVPASHPRVSP</sequence>
<name>A0ABP8U204_9ACTN</name>
<evidence type="ECO:0000313" key="1">
    <source>
        <dbReference type="EMBL" id="GAA4620423.1"/>
    </source>
</evidence>
<organism evidence="1 2">
    <name type="scientific">Actinoallomurus vinaceus</name>
    <dbReference type="NCBI Taxonomy" id="1080074"/>
    <lineage>
        <taxon>Bacteria</taxon>
        <taxon>Bacillati</taxon>
        <taxon>Actinomycetota</taxon>
        <taxon>Actinomycetes</taxon>
        <taxon>Streptosporangiales</taxon>
        <taxon>Thermomonosporaceae</taxon>
        <taxon>Actinoallomurus</taxon>
    </lineage>
</organism>
<reference evidence="2" key="1">
    <citation type="journal article" date="2019" name="Int. J. Syst. Evol. Microbiol.">
        <title>The Global Catalogue of Microorganisms (GCM) 10K type strain sequencing project: providing services to taxonomists for standard genome sequencing and annotation.</title>
        <authorList>
            <consortium name="The Broad Institute Genomics Platform"/>
            <consortium name="The Broad Institute Genome Sequencing Center for Infectious Disease"/>
            <person name="Wu L."/>
            <person name="Ma J."/>
        </authorList>
    </citation>
    <scope>NUCLEOTIDE SEQUENCE [LARGE SCALE GENOMIC DNA]</scope>
    <source>
        <strain evidence="2">JCM 17939</strain>
    </source>
</reference>
<dbReference type="Proteomes" id="UP001501442">
    <property type="component" value="Unassembled WGS sequence"/>
</dbReference>
<proteinExistence type="predicted"/>
<evidence type="ECO:0000313" key="2">
    <source>
        <dbReference type="Proteomes" id="UP001501442"/>
    </source>
</evidence>
<keyword evidence="2" id="KW-1185">Reference proteome</keyword>
<dbReference type="EMBL" id="BAABHK010000001">
    <property type="protein sequence ID" value="GAA4620423.1"/>
    <property type="molecule type" value="Genomic_DNA"/>
</dbReference>
<accession>A0ABP8U204</accession>
<gene>
    <name evidence="1" type="ORF">GCM10023196_004350</name>
</gene>
<protein>
    <submittedName>
        <fullName evidence="1">Uncharacterized protein</fullName>
    </submittedName>
</protein>
<comment type="caution">
    <text evidence="1">The sequence shown here is derived from an EMBL/GenBank/DDBJ whole genome shotgun (WGS) entry which is preliminary data.</text>
</comment>